<dbReference type="AlphaFoldDB" id="A0A2P2LNT7"/>
<proteinExistence type="predicted"/>
<dbReference type="EMBL" id="GGEC01039157">
    <property type="protein sequence ID" value="MBX19641.1"/>
    <property type="molecule type" value="Transcribed_RNA"/>
</dbReference>
<sequence>MAYQFLRLNTKKDSKIMRAFPILLPVTLKEVRIHKQCRSLRKREKQYQVIDKFFSLQMM</sequence>
<name>A0A2P2LNT7_RHIMU</name>
<organism evidence="1">
    <name type="scientific">Rhizophora mucronata</name>
    <name type="common">Asiatic mangrove</name>
    <dbReference type="NCBI Taxonomy" id="61149"/>
    <lineage>
        <taxon>Eukaryota</taxon>
        <taxon>Viridiplantae</taxon>
        <taxon>Streptophyta</taxon>
        <taxon>Embryophyta</taxon>
        <taxon>Tracheophyta</taxon>
        <taxon>Spermatophyta</taxon>
        <taxon>Magnoliopsida</taxon>
        <taxon>eudicotyledons</taxon>
        <taxon>Gunneridae</taxon>
        <taxon>Pentapetalae</taxon>
        <taxon>rosids</taxon>
        <taxon>fabids</taxon>
        <taxon>Malpighiales</taxon>
        <taxon>Rhizophoraceae</taxon>
        <taxon>Rhizophora</taxon>
    </lineage>
</organism>
<reference evidence="1" key="1">
    <citation type="submission" date="2018-02" db="EMBL/GenBank/DDBJ databases">
        <title>Rhizophora mucronata_Transcriptome.</title>
        <authorList>
            <person name="Meera S.P."/>
            <person name="Sreeshan A."/>
            <person name="Augustine A."/>
        </authorList>
    </citation>
    <scope>NUCLEOTIDE SEQUENCE</scope>
    <source>
        <tissue evidence="1">Leaf</tissue>
    </source>
</reference>
<protein>
    <submittedName>
        <fullName evidence="1">Uncharacterized protein</fullName>
    </submittedName>
</protein>
<evidence type="ECO:0000313" key="1">
    <source>
        <dbReference type="EMBL" id="MBX19641.1"/>
    </source>
</evidence>
<accession>A0A2P2LNT7</accession>